<name>A0AAD9PVR3_ACRCE</name>
<evidence type="ECO:0000313" key="1">
    <source>
        <dbReference type="EMBL" id="KAK2549819.1"/>
    </source>
</evidence>
<organism evidence="1 2">
    <name type="scientific">Acropora cervicornis</name>
    <name type="common">Staghorn coral</name>
    <dbReference type="NCBI Taxonomy" id="6130"/>
    <lineage>
        <taxon>Eukaryota</taxon>
        <taxon>Metazoa</taxon>
        <taxon>Cnidaria</taxon>
        <taxon>Anthozoa</taxon>
        <taxon>Hexacorallia</taxon>
        <taxon>Scleractinia</taxon>
        <taxon>Astrocoeniina</taxon>
        <taxon>Acroporidae</taxon>
        <taxon>Acropora</taxon>
    </lineage>
</organism>
<reference evidence="1" key="1">
    <citation type="journal article" date="2023" name="G3 (Bethesda)">
        <title>Whole genome assembly and annotation of the endangered Caribbean coral Acropora cervicornis.</title>
        <authorList>
            <person name="Selwyn J.D."/>
            <person name="Vollmer S.V."/>
        </authorList>
    </citation>
    <scope>NUCLEOTIDE SEQUENCE</scope>
    <source>
        <strain evidence="1">K2</strain>
    </source>
</reference>
<evidence type="ECO:0008006" key="3">
    <source>
        <dbReference type="Google" id="ProtNLM"/>
    </source>
</evidence>
<gene>
    <name evidence="1" type="ORF">P5673_029641</name>
</gene>
<dbReference type="Proteomes" id="UP001249851">
    <property type="component" value="Unassembled WGS sequence"/>
</dbReference>
<evidence type="ECO:0000313" key="2">
    <source>
        <dbReference type="Proteomes" id="UP001249851"/>
    </source>
</evidence>
<proteinExistence type="predicted"/>
<accession>A0AAD9PVR3</accession>
<dbReference type="EMBL" id="JARQWQ010000120">
    <property type="protein sequence ID" value="KAK2549819.1"/>
    <property type="molecule type" value="Genomic_DNA"/>
</dbReference>
<feature type="non-terminal residue" evidence="1">
    <location>
        <position position="1"/>
    </location>
</feature>
<dbReference type="AlphaFoldDB" id="A0AAD9PVR3"/>
<reference evidence="1" key="2">
    <citation type="journal article" date="2023" name="Science">
        <title>Genomic signatures of disease resistance in endangered staghorn corals.</title>
        <authorList>
            <person name="Vollmer S.V."/>
            <person name="Selwyn J.D."/>
            <person name="Despard B.A."/>
            <person name="Roesel C.L."/>
        </authorList>
    </citation>
    <scope>NUCLEOTIDE SEQUENCE</scope>
    <source>
        <strain evidence="1">K2</strain>
    </source>
</reference>
<dbReference type="PANTHER" id="PTHR46670">
    <property type="entry name" value="ENDO/EXONUCLEASE/PHOSPHATASE DOMAIN-CONTAINING PROTEIN"/>
    <property type="match status" value="1"/>
</dbReference>
<dbReference type="PANTHER" id="PTHR46670:SF3">
    <property type="entry name" value="ENDONUCLEASE_EXONUCLEASE_PHOSPHATASE DOMAIN-CONTAINING PROTEIN"/>
    <property type="match status" value="1"/>
</dbReference>
<sequence length="165" mass="18707">ATLQDPIAEHPAPVMFIGGCNFHVDDVNNYQVKHFAHMLGAFDLKQYVNGITHNDGHTLDLVITRSEDSITRKIWIRDPAIPDHRAIHCELNFRKNLYMPKNGSFLDILASALLSQSSSDLQSFASQYDRVLLSLLDKHAHLKSKYVTIQPSTVRYTPEVAEQNH</sequence>
<protein>
    <recommendedName>
        <fullName evidence="3">Endonuclease/exonuclease/phosphatase domain-containing protein</fullName>
    </recommendedName>
</protein>
<keyword evidence="2" id="KW-1185">Reference proteome</keyword>
<comment type="caution">
    <text evidence="1">The sequence shown here is derived from an EMBL/GenBank/DDBJ whole genome shotgun (WGS) entry which is preliminary data.</text>
</comment>